<protein>
    <recommendedName>
        <fullName evidence="5">Short-chain dehydrogenase</fullName>
    </recommendedName>
</protein>
<name>A0A1F8B9Q4_9BACT</name>
<dbReference type="InterPro" id="IPR050259">
    <property type="entry name" value="SDR"/>
</dbReference>
<reference evidence="3 4" key="1">
    <citation type="journal article" date="2016" name="Nat. Commun.">
        <title>Thousands of microbial genomes shed light on interconnected biogeochemical processes in an aquifer system.</title>
        <authorList>
            <person name="Anantharaman K."/>
            <person name="Brown C.T."/>
            <person name="Hug L.A."/>
            <person name="Sharon I."/>
            <person name="Castelle C.J."/>
            <person name="Probst A.J."/>
            <person name="Thomas B.C."/>
            <person name="Singh A."/>
            <person name="Wilkins M.J."/>
            <person name="Karaoz U."/>
            <person name="Brodie E.L."/>
            <person name="Williams K.H."/>
            <person name="Hubbard S.S."/>
            <person name="Banfield J.F."/>
        </authorList>
    </citation>
    <scope>NUCLEOTIDE SEQUENCE [LARGE SCALE GENOMIC DNA]</scope>
</reference>
<dbReference type="CDD" id="cd05233">
    <property type="entry name" value="SDR_c"/>
    <property type="match status" value="1"/>
</dbReference>
<organism evidence="3 4">
    <name type="scientific">Candidatus Woesebacteria bacterium RIFCSPLOWO2_01_FULL_39_10b</name>
    <dbReference type="NCBI Taxonomy" id="1802517"/>
    <lineage>
        <taxon>Bacteria</taxon>
        <taxon>Candidatus Woeseibacteriota</taxon>
    </lineage>
</organism>
<dbReference type="SUPFAM" id="SSF51735">
    <property type="entry name" value="NAD(P)-binding Rossmann-fold domains"/>
    <property type="match status" value="1"/>
</dbReference>
<comment type="similarity">
    <text evidence="1 2">Belongs to the short-chain dehydrogenases/reductases (SDR) family.</text>
</comment>
<dbReference type="InterPro" id="IPR002347">
    <property type="entry name" value="SDR_fam"/>
</dbReference>
<comment type="caution">
    <text evidence="3">The sequence shown here is derived from an EMBL/GenBank/DDBJ whole genome shotgun (WGS) entry which is preliminary data.</text>
</comment>
<proteinExistence type="inferred from homology"/>
<dbReference type="PANTHER" id="PTHR42879:SF2">
    <property type="entry name" value="3-OXOACYL-[ACYL-CARRIER-PROTEIN] REDUCTASE FABG"/>
    <property type="match status" value="1"/>
</dbReference>
<accession>A0A1F8B9Q4</accession>
<dbReference type="PANTHER" id="PTHR42879">
    <property type="entry name" value="3-OXOACYL-(ACYL-CARRIER-PROTEIN) REDUCTASE"/>
    <property type="match status" value="1"/>
</dbReference>
<evidence type="ECO:0000313" key="3">
    <source>
        <dbReference type="EMBL" id="OGM60772.1"/>
    </source>
</evidence>
<dbReference type="Pfam" id="PF00106">
    <property type="entry name" value="adh_short"/>
    <property type="match status" value="1"/>
</dbReference>
<evidence type="ECO:0000256" key="2">
    <source>
        <dbReference type="RuleBase" id="RU000363"/>
    </source>
</evidence>
<gene>
    <name evidence="3" type="ORF">A2892_01885</name>
</gene>
<evidence type="ECO:0008006" key="5">
    <source>
        <dbReference type="Google" id="ProtNLM"/>
    </source>
</evidence>
<dbReference type="InterPro" id="IPR036291">
    <property type="entry name" value="NAD(P)-bd_dom_sf"/>
</dbReference>
<evidence type="ECO:0000313" key="4">
    <source>
        <dbReference type="Proteomes" id="UP000176404"/>
    </source>
</evidence>
<dbReference type="AlphaFoldDB" id="A0A1F8B9Q4"/>
<dbReference type="PRINTS" id="PR00081">
    <property type="entry name" value="GDHRDH"/>
</dbReference>
<dbReference type="Gene3D" id="3.40.50.720">
    <property type="entry name" value="NAD(P)-binding Rossmann-like Domain"/>
    <property type="match status" value="1"/>
</dbReference>
<dbReference type="EMBL" id="MGHD01000003">
    <property type="protein sequence ID" value="OGM60772.1"/>
    <property type="molecule type" value="Genomic_DNA"/>
</dbReference>
<evidence type="ECO:0000256" key="1">
    <source>
        <dbReference type="ARBA" id="ARBA00006484"/>
    </source>
</evidence>
<sequence length="306" mass="33912">MRKVVPPKLVWKYIGDESSEKRKESEERVRQVYDRIFTAARENMRQRKHQEIGKIKGSNMKMKNKFAVVTGSSTGIGQAIAIELAKKGAFIALAGRTQDKLLKTKSLITENGGQAEVFLGDFTKLDSLEALIALIKQKTDKVDVLVNVAGIWHGEDEVYAGKDFESFPKQVILDTYAVGLTAPTLLAHAFIPLMPKGGRIINISGTFENGAKGWLPYFVSKKGIEDLTIGLAEELKDKGILVNAISPSDTATDAYKKYFPQYIGEVIDPKEIGKYAVYLCSEEANDITGKVFVLKKGKEPYEGYHT</sequence>
<dbReference type="Proteomes" id="UP000176404">
    <property type="component" value="Unassembled WGS sequence"/>
</dbReference>
<dbReference type="PRINTS" id="PR00080">
    <property type="entry name" value="SDRFAMILY"/>
</dbReference>
<dbReference type="STRING" id="1802517.A2892_01885"/>